<organism evidence="1 2">
    <name type="scientific">Paramecium octaurelia</name>
    <dbReference type="NCBI Taxonomy" id="43137"/>
    <lineage>
        <taxon>Eukaryota</taxon>
        <taxon>Sar</taxon>
        <taxon>Alveolata</taxon>
        <taxon>Ciliophora</taxon>
        <taxon>Intramacronucleata</taxon>
        <taxon>Oligohymenophorea</taxon>
        <taxon>Peniculida</taxon>
        <taxon>Parameciidae</taxon>
        <taxon>Paramecium</taxon>
    </lineage>
</organism>
<gene>
    <name evidence="1" type="ORF">POCTA_138.1.T0050510</name>
</gene>
<dbReference type="AlphaFoldDB" id="A0A8S1S4T1"/>
<evidence type="ECO:0000313" key="2">
    <source>
        <dbReference type="Proteomes" id="UP000683925"/>
    </source>
</evidence>
<dbReference type="EMBL" id="CAJJDP010000004">
    <property type="protein sequence ID" value="CAD8134593.1"/>
    <property type="molecule type" value="Genomic_DNA"/>
</dbReference>
<protein>
    <submittedName>
        <fullName evidence="1">Uncharacterized protein</fullName>
    </submittedName>
</protein>
<name>A0A8S1S4T1_PAROT</name>
<keyword evidence="2" id="KW-1185">Reference proteome</keyword>
<evidence type="ECO:0000313" key="1">
    <source>
        <dbReference type="EMBL" id="CAD8134593.1"/>
    </source>
</evidence>
<sequence>MNNIYFPKRRKVLQCPETTTESELQTTRSITSTHYEVPKIIIKTEESEEFRFQRNVFGDFLSEALLRREQTKIKDIQKPQSIELIYMKFHYKSTILSPSIRSNFTKYIMGEISAQEFVIRKNQSQKLNKLIPPAIKKSKRPKINVTYRRSAVTDEGNHDITFLQLLDEQNEEMLKNSKLWTDLK</sequence>
<proteinExistence type="predicted"/>
<dbReference type="Proteomes" id="UP000683925">
    <property type="component" value="Unassembled WGS sequence"/>
</dbReference>
<comment type="caution">
    <text evidence="1">The sequence shown here is derived from an EMBL/GenBank/DDBJ whole genome shotgun (WGS) entry which is preliminary data.</text>
</comment>
<reference evidence="1" key="1">
    <citation type="submission" date="2021-01" db="EMBL/GenBank/DDBJ databases">
        <authorList>
            <consortium name="Genoscope - CEA"/>
            <person name="William W."/>
        </authorList>
    </citation>
    <scope>NUCLEOTIDE SEQUENCE</scope>
</reference>
<accession>A0A8S1S4T1</accession>
<dbReference type="OMA" id="THYEVPK"/>